<name>A0A7S0KRP2_9CHLO</name>
<organism evidence="6">
    <name type="scientific">Ostreococcus mediterraneus</name>
    <dbReference type="NCBI Taxonomy" id="1486918"/>
    <lineage>
        <taxon>Eukaryota</taxon>
        <taxon>Viridiplantae</taxon>
        <taxon>Chlorophyta</taxon>
        <taxon>Mamiellophyceae</taxon>
        <taxon>Mamiellales</taxon>
        <taxon>Bathycoccaceae</taxon>
        <taxon>Ostreococcus</taxon>
    </lineage>
</organism>
<dbReference type="InterPro" id="IPR006887">
    <property type="entry name" value="P4R3-like_central_dom"/>
</dbReference>
<comment type="subcellular location">
    <subcellularLocation>
        <location evidence="1">Nucleus</location>
    </subcellularLocation>
</comment>
<dbReference type="Pfam" id="PF22972">
    <property type="entry name" value="EVH1_PP4R3"/>
    <property type="match status" value="1"/>
</dbReference>
<dbReference type="AlphaFoldDB" id="A0A7S0KRP2"/>
<dbReference type="Gene3D" id="2.30.29.30">
    <property type="entry name" value="Pleckstrin-homology domain (PH domain)/Phosphotyrosine-binding domain (PTB)"/>
    <property type="match status" value="1"/>
</dbReference>
<evidence type="ECO:0000256" key="3">
    <source>
        <dbReference type="SAM" id="MobiDB-lite"/>
    </source>
</evidence>
<proteinExistence type="predicted"/>
<dbReference type="GO" id="GO:0005654">
    <property type="term" value="C:nucleoplasm"/>
    <property type="evidence" value="ECO:0007669"/>
    <property type="project" value="TreeGrafter"/>
</dbReference>
<feature type="compositionally biased region" description="Basic and acidic residues" evidence="3">
    <location>
        <begin position="759"/>
        <end position="769"/>
    </location>
</feature>
<dbReference type="InterPro" id="IPR055236">
    <property type="entry name" value="EVH1_PP4R3"/>
</dbReference>
<dbReference type="PANTHER" id="PTHR23318:SF0">
    <property type="entry name" value="SERINE_THREONINE-PROTEIN PHOSPHATASE 4 REGULATORY SUBUNIT 3"/>
    <property type="match status" value="1"/>
</dbReference>
<dbReference type="PANTHER" id="PTHR23318">
    <property type="entry name" value="ATP SYNTHASE GAMMA-RELATED"/>
    <property type="match status" value="1"/>
</dbReference>
<dbReference type="Pfam" id="PF04802">
    <property type="entry name" value="PP4R3"/>
    <property type="match status" value="1"/>
</dbReference>
<dbReference type="InterPro" id="IPR051137">
    <property type="entry name" value="PP4R3-like"/>
</dbReference>
<evidence type="ECO:0000256" key="2">
    <source>
        <dbReference type="ARBA" id="ARBA00023242"/>
    </source>
</evidence>
<dbReference type="GO" id="GO:0030289">
    <property type="term" value="C:protein phosphatase 4 complex"/>
    <property type="evidence" value="ECO:0007669"/>
    <property type="project" value="TreeGrafter"/>
</dbReference>
<feature type="compositionally biased region" description="Polar residues" evidence="3">
    <location>
        <begin position="876"/>
        <end position="888"/>
    </location>
</feature>
<feature type="domain" description="Serine/threonine-protein phosphatase 4 regulatory subunit 3-like central" evidence="4">
    <location>
        <begin position="246"/>
        <end position="726"/>
    </location>
</feature>
<evidence type="ECO:0008006" key="7">
    <source>
        <dbReference type="Google" id="ProtNLM"/>
    </source>
</evidence>
<feature type="region of interest" description="Disordered" evidence="3">
    <location>
        <begin position="825"/>
        <end position="936"/>
    </location>
</feature>
<feature type="region of interest" description="Disordered" evidence="3">
    <location>
        <begin position="31"/>
        <end position="64"/>
    </location>
</feature>
<evidence type="ECO:0000259" key="5">
    <source>
        <dbReference type="Pfam" id="PF22972"/>
    </source>
</evidence>
<dbReference type="EMBL" id="HBEW01008053">
    <property type="protein sequence ID" value="CAD8588132.1"/>
    <property type="molecule type" value="Transcribed_RNA"/>
</dbReference>
<evidence type="ECO:0000256" key="1">
    <source>
        <dbReference type="ARBA" id="ARBA00004123"/>
    </source>
</evidence>
<sequence>MDTVMDDGEELLAVVNDDDVVVDRDDAEASLVERAEGQNAATTSEEEDDDDDDDDDDNDVNNNKFSGMARVKVYRLNDRGHWDDKGTGFASCEYIEQSSSIGLVVVSEEDQEPLLIHRVSPQIDMYSRQEEETIISWVDNELNTDIALSFQEGCGCNFIWEQIKSVQRQYLQQSGGGALGEDGDVQNVASAVEYGGVSSEMHFSFNKNERQIIGGEQGATYLGMRQVEIELPAPDIANLPELVKLVTETSLFTRESIPKVILKTKDYIKNLLDVFTKCEDLEDMESLHLLNKLFRGLVMLNDVDLYETLLSEEFVFDFVGVLEYDPEQVERTSHREFLREKVKFKEVVEISNAAIREKIHQTCRLGYLKDVILPRVLDDSAFSMLTSMMMYNNVEVVQSLHRDAHFFPELMRRLKDAKPGDEDWNDLVSFLQELCTLARHLQNHNRLAVFASLQQHGLFDVLTDILTYGDEYSQLKAADVIMSSLQNDPAVLRDFLVKQQQDDAPNKMLSELVRLFLVGSDGIQATYLEILLFLMDPETMNNQSPEKDALLNIFYEEHMASVVSRVALGKENVGVGEEANENTVPAWALTKIIDLLIFFVQHHAYRIKYYILRNHVLQHVLQLTERKEKYVVVSAIRFLRACVHLKDEFYNRYLIKINAFAPVMKVFKTNGDRYNLLNSAVLELIDFVRRENVRNLIQHLVTTYEAYFEEVYYVDTFRLLKLRYQQVMSNTGAAGPASGAPIQGYGGREIAAAQALSEQRMRRDSSMSKDEEDYFEHDDDQRDEVATEHLPPLNTIHSPPGPSNVLHFQGSRFVPQPMANSVFSDEVDTGPTHGELGKRGRSTSPPPNLKVVDLPVSPGTAEITKKPKATGEESLTAAQRNAFAQVTPTAKKEIQDEEEAVEEAKNVKQTSNPTSSWVSVDDTSDNNEEANDSKKE</sequence>
<dbReference type="SUPFAM" id="SSF48371">
    <property type="entry name" value="ARM repeat"/>
    <property type="match status" value="1"/>
</dbReference>
<feature type="region of interest" description="Disordered" evidence="3">
    <location>
        <begin position="755"/>
        <end position="783"/>
    </location>
</feature>
<dbReference type="InterPro" id="IPR011993">
    <property type="entry name" value="PH-like_dom_sf"/>
</dbReference>
<dbReference type="SUPFAM" id="SSF50729">
    <property type="entry name" value="PH domain-like"/>
    <property type="match status" value="1"/>
</dbReference>
<dbReference type="InterPro" id="IPR016024">
    <property type="entry name" value="ARM-type_fold"/>
</dbReference>
<gene>
    <name evidence="6" type="ORF">OMED0929_LOCUS6805</name>
</gene>
<feature type="domain" description="PP4R3 EVH1-like" evidence="5">
    <location>
        <begin position="70"/>
        <end position="171"/>
    </location>
</feature>
<protein>
    <recommendedName>
        <fullName evidence="7">Serine/threonine-protein phosphatase 4 regulatory subunit 3-like central domain-containing protein</fullName>
    </recommendedName>
</protein>
<reference evidence="6" key="1">
    <citation type="submission" date="2021-01" db="EMBL/GenBank/DDBJ databases">
        <authorList>
            <person name="Corre E."/>
            <person name="Pelletier E."/>
            <person name="Niang G."/>
            <person name="Scheremetjew M."/>
            <person name="Finn R."/>
            <person name="Kale V."/>
            <person name="Holt S."/>
            <person name="Cochrane G."/>
            <person name="Meng A."/>
            <person name="Brown T."/>
            <person name="Cohen L."/>
        </authorList>
    </citation>
    <scope>NUCLEOTIDE SEQUENCE</scope>
    <source>
        <strain evidence="6">Clade-D-RCC2572</strain>
    </source>
</reference>
<keyword evidence="2" id="KW-0539">Nucleus</keyword>
<dbReference type="GO" id="GO:0072542">
    <property type="term" value="F:protein phosphatase activator activity"/>
    <property type="evidence" value="ECO:0007669"/>
    <property type="project" value="TreeGrafter"/>
</dbReference>
<evidence type="ECO:0000313" key="6">
    <source>
        <dbReference type="EMBL" id="CAD8588132.1"/>
    </source>
</evidence>
<accession>A0A7S0KRP2</accession>
<feature type="compositionally biased region" description="Acidic residues" evidence="3">
    <location>
        <begin position="44"/>
        <end position="59"/>
    </location>
</feature>
<evidence type="ECO:0000259" key="4">
    <source>
        <dbReference type="Pfam" id="PF04802"/>
    </source>
</evidence>